<sequence>MDSRKDEEATIKVASIKKSVTPSRPQVFGKIKLKKAPPKQAKPGNWKEANIIEEDKKKSKDNAITAASPSPVTIQLDDASRENFQTGRPLEDQLDMFQCKHCKKVITRSAGGEHVARCLKIKKEKAQRKKEAREARERMKEAVREQERKAEGDGAGRGDDDSDDDDEIKDGNAGKTTGKAKKTNVAGKKRKAEGELDKGKAKKKKDEPKPKAAKPKGPVDVERQCGVLLPNGQPCARSLTCKSHSMSAKRAVPGRSLPYDMLLAAYQKKNQAKQQKAAIDANAPLEDEDEANQAAVDSDEETAAVMSALANWNPQPVVPQPVFAPTKRQYQLARLHEQLHTATNGGRVNIFQVVGYGAQRLPEGHPGLLENEDAPGEPDPAAMGGDFSRRSSLPNIHATQAMGTWAAMNVERQRQLQQNQPEKKVARYQQLLAQQQQQQAQRQNAQQQHAQQQTQFQWVPVSAQATSRGRSYSRGHRAYQQAQARAFSQGYMGQTQGQAQHQIAAVRREAHAQRRAQIRAHAQHLAATQAPNPLAKCPTESITAAMAAAVAIAGPHNLRPLIPSPQLSAATASASFSAAAAASTSASAHASTSASASTAAGRPQPQVQGHVQPQAHAQAQEQAQGGIKQETGQ</sequence>
<accession>Q2H9A8</accession>
<evidence type="ECO:0000256" key="2">
    <source>
        <dbReference type="SAM" id="MobiDB-lite"/>
    </source>
</evidence>
<dbReference type="InterPro" id="IPR013243">
    <property type="entry name" value="SCA7_dom"/>
</dbReference>
<reference evidence="5" key="1">
    <citation type="journal article" date="2015" name="Genome Announc.">
        <title>Draft genome sequence of the cellulolytic fungus Chaetomium globosum.</title>
        <authorList>
            <person name="Cuomo C.A."/>
            <person name="Untereiner W.A."/>
            <person name="Ma L.-J."/>
            <person name="Grabherr M."/>
            <person name="Birren B.W."/>
        </authorList>
    </citation>
    <scope>NUCLEOTIDE SEQUENCE [LARGE SCALE GENOMIC DNA]</scope>
    <source>
        <strain evidence="5">ATCC 6205 / CBS 148.51 / DSM 1962 / NBRC 6347 / NRRL 1970</strain>
    </source>
</reference>
<dbReference type="HOGENOM" id="CLU_432105_0_0_1"/>
<dbReference type="GO" id="GO:1904802">
    <property type="term" value="P:RITS complex assembly"/>
    <property type="evidence" value="ECO:0007669"/>
    <property type="project" value="TreeGrafter"/>
</dbReference>
<feature type="compositionally biased region" description="Basic and acidic residues" evidence="2">
    <location>
        <begin position="129"/>
        <end position="159"/>
    </location>
</feature>
<dbReference type="InterPro" id="IPR037804">
    <property type="entry name" value="SGF73"/>
</dbReference>
<name>Q2H9A8_CHAGB</name>
<feature type="region of interest" description="Disordered" evidence="2">
    <location>
        <begin position="580"/>
        <end position="633"/>
    </location>
</feature>
<feature type="region of interest" description="Disordered" evidence="2">
    <location>
        <begin position="110"/>
        <end position="220"/>
    </location>
</feature>
<feature type="coiled-coil region" evidence="1">
    <location>
        <begin position="428"/>
        <end position="455"/>
    </location>
</feature>
<dbReference type="Gene3D" id="6.10.140.670">
    <property type="match status" value="1"/>
</dbReference>
<protein>
    <recommendedName>
        <fullName evidence="3">SCA7 domain-containing protein</fullName>
    </recommendedName>
</protein>
<feature type="compositionally biased region" description="Acidic residues" evidence="2">
    <location>
        <begin position="285"/>
        <end position="301"/>
    </location>
</feature>
<dbReference type="GeneID" id="4389912"/>
<dbReference type="Pfam" id="PF08313">
    <property type="entry name" value="SCA7"/>
    <property type="match status" value="1"/>
</dbReference>
<dbReference type="eggNOG" id="KOG4140">
    <property type="taxonomic scope" value="Eukaryota"/>
</dbReference>
<organism evidence="4 5">
    <name type="scientific">Chaetomium globosum (strain ATCC 6205 / CBS 148.51 / DSM 1962 / NBRC 6347 / NRRL 1970)</name>
    <name type="common">Soil fungus</name>
    <dbReference type="NCBI Taxonomy" id="306901"/>
    <lineage>
        <taxon>Eukaryota</taxon>
        <taxon>Fungi</taxon>
        <taxon>Dikarya</taxon>
        <taxon>Ascomycota</taxon>
        <taxon>Pezizomycotina</taxon>
        <taxon>Sordariomycetes</taxon>
        <taxon>Sordariomycetidae</taxon>
        <taxon>Sordariales</taxon>
        <taxon>Chaetomiaceae</taxon>
        <taxon>Chaetomium</taxon>
    </lineage>
</organism>
<feature type="compositionally biased region" description="Low complexity" evidence="2">
    <location>
        <begin position="580"/>
        <end position="626"/>
    </location>
</feature>
<keyword evidence="1" id="KW-0175">Coiled coil</keyword>
<feature type="region of interest" description="Disordered" evidence="2">
    <location>
        <begin position="279"/>
        <end position="301"/>
    </location>
</feature>
<evidence type="ECO:0000256" key="1">
    <source>
        <dbReference type="SAM" id="Coils"/>
    </source>
</evidence>
<feature type="compositionally biased region" description="Basic and acidic residues" evidence="2">
    <location>
        <begin position="192"/>
        <end position="210"/>
    </location>
</feature>
<dbReference type="GO" id="GO:0031048">
    <property type="term" value="P:regulatory ncRNA-mediated heterochromatin formation"/>
    <property type="evidence" value="ECO:0007669"/>
    <property type="project" value="TreeGrafter"/>
</dbReference>
<dbReference type="Proteomes" id="UP000001056">
    <property type="component" value="Unassembled WGS sequence"/>
</dbReference>
<evidence type="ECO:0000313" key="4">
    <source>
        <dbReference type="EMBL" id="EAQ91261.1"/>
    </source>
</evidence>
<feature type="compositionally biased region" description="Basic residues" evidence="2">
    <location>
        <begin position="178"/>
        <end position="191"/>
    </location>
</feature>
<evidence type="ECO:0000313" key="5">
    <source>
        <dbReference type="Proteomes" id="UP000001056"/>
    </source>
</evidence>
<feature type="compositionally biased region" description="Basic residues" evidence="2">
    <location>
        <begin position="117"/>
        <end position="128"/>
    </location>
</feature>
<dbReference type="GO" id="GO:0006357">
    <property type="term" value="P:regulation of transcription by RNA polymerase II"/>
    <property type="evidence" value="ECO:0007669"/>
    <property type="project" value="TreeGrafter"/>
</dbReference>
<dbReference type="PANTHER" id="PTHR47805">
    <property type="entry name" value="SAGA-ASSOCIATED FACTOR 73"/>
    <property type="match status" value="1"/>
</dbReference>
<evidence type="ECO:0000259" key="3">
    <source>
        <dbReference type="PROSITE" id="PS51505"/>
    </source>
</evidence>
<dbReference type="VEuPathDB" id="FungiDB:CHGG_03196"/>
<dbReference type="GO" id="GO:0000124">
    <property type="term" value="C:SAGA complex"/>
    <property type="evidence" value="ECO:0007669"/>
    <property type="project" value="InterPro"/>
</dbReference>
<dbReference type="PANTHER" id="PTHR47805:SF1">
    <property type="entry name" value="SAGA-ASSOCIATED FACTOR 73"/>
    <property type="match status" value="1"/>
</dbReference>
<keyword evidence="5" id="KW-1185">Reference proteome</keyword>
<dbReference type="STRING" id="306901.Q2H9A8"/>
<dbReference type="AlphaFoldDB" id="Q2H9A8"/>
<proteinExistence type="predicted"/>
<dbReference type="PROSITE" id="PS51505">
    <property type="entry name" value="SCA7"/>
    <property type="match status" value="1"/>
</dbReference>
<dbReference type="RefSeq" id="XP_001229712.1">
    <property type="nucleotide sequence ID" value="XM_001229711.1"/>
</dbReference>
<dbReference type="EMBL" id="CH408030">
    <property type="protein sequence ID" value="EAQ91261.1"/>
    <property type="molecule type" value="Genomic_DNA"/>
</dbReference>
<feature type="domain" description="SCA7" evidence="3">
    <location>
        <begin position="212"/>
        <end position="278"/>
    </location>
</feature>
<dbReference type="InParanoid" id="Q2H9A8"/>
<gene>
    <name evidence="4" type="ORF">CHGG_03196</name>
</gene>
<dbReference type="OrthoDB" id="21678at2759"/>